<proteinExistence type="predicted"/>
<dbReference type="EMBL" id="SDPP02000003">
    <property type="protein sequence ID" value="KAA1376499.1"/>
    <property type="molecule type" value="Genomic_DNA"/>
</dbReference>
<sequence>MRTGTAVADHGRSAVRHAIAAGRWQRPARGVVVDHNGPLSRDELDVVRLHACAPRSALAGLSALRLDGFTGFAPPHTDVVQPEGSKRPSSGLAGLVPHWSTELGDLDVHPLLVPRRTRSARSVVDAAAWATSDRQAVAIVLAAFQQGLVAARTVHDALARRGPMRRRALVRESVLDAGGGVQSLPERDFDDIRRGAGLPAPSRQRAVRSPTGRYYLDAGWDAWDVAVEIHGLPHLEVQQWSADVVRANEVVIGGPRLIAFTSYATRHQKALVADQLTRLLRSAGWD</sequence>
<dbReference type="RefSeq" id="WP_129185997.1">
    <property type="nucleotide sequence ID" value="NZ_JAGIOG010000001.1"/>
</dbReference>
<accession>A0A641APD2</accession>
<dbReference type="Proteomes" id="UP001515100">
    <property type="component" value="Unassembled WGS sequence"/>
</dbReference>
<keyword evidence="2" id="KW-1185">Reference proteome</keyword>
<comment type="caution">
    <text evidence="1">The sequence shown here is derived from an EMBL/GenBank/DDBJ whole genome shotgun (WGS) entry which is preliminary data.</text>
</comment>
<evidence type="ECO:0000313" key="2">
    <source>
        <dbReference type="Proteomes" id="UP001515100"/>
    </source>
</evidence>
<dbReference type="AlphaFoldDB" id="A0A641APD2"/>
<reference evidence="1" key="1">
    <citation type="submission" date="2019-09" db="EMBL/GenBank/DDBJ databases">
        <authorList>
            <person name="Li J."/>
        </authorList>
    </citation>
    <scope>NUCLEOTIDE SEQUENCE [LARGE SCALE GENOMIC DNA]</scope>
    <source>
        <strain evidence="1">NRBC 14897</strain>
    </source>
</reference>
<gene>
    <name evidence="1" type="ORF">ESP62_013835</name>
</gene>
<name>A0A641APD2_9ACTN</name>
<protein>
    <recommendedName>
        <fullName evidence="3">AbiEi antitoxin C-terminal domain-containing protein</fullName>
    </recommendedName>
</protein>
<evidence type="ECO:0008006" key="3">
    <source>
        <dbReference type="Google" id="ProtNLM"/>
    </source>
</evidence>
<evidence type="ECO:0000313" key="1">
    <source>
        <dbReference type="EMBL" id="KAA1376499.1"/>
    </source>
</evidence>
<organism evidence="1 2">
    <name type="scientific">Aeromicrobium fastidiosum</name>
    <dbReference type="NCBI Taxonomy" id="52699"/>
    <lineage>
        <taxon>Bacteria</taxon>
        <taxon>Bacillati</taxon>
        <taxon>Actinomycetota</taxon>
        <taxon>Actinomycetes</taxon>
        <taxon>Propionibacteriales</taxon>
        <taxon>Nocardioidaceae</taxon>
        <taxon>Aeromicrobium</taxon>
    </lineage>
</organism>